<sequence>MTEELREAIQGAKRRLDPASRRVTEAAERTNIVTTLSGADYISLGALFAAWASALLLLRGEANWAILSMLAAFGLDKADGWYARRTGTGSPFGRQVDSFIDVFVYLVTAALLYHVFVAPNVLASLVVGFAVIAFGGLRLIRHNSEGFGTDQGASYYHGTTVVHTNLVVVANYFLTLFVGPWNGWVAGLLTLAVCPLMVSNYKSYKTDIGHGLAACLGGAAALLALALEFGFL</sequence>
<keyword evidence="1 2" id="KW-0808">Transferase</keyword>
<keyword evidence="3" id="KW-0812">Transmembrane</keyword>
<comment type="caution">
    <text evidence="4">The sequence shown here is derived from an EMBL/GenBank/DDBJ whole genome shotgun (WGS) entry which is preliminary data.</text>
</comment>
<dbReference type="GO" id="GO:0016780">
    <property type="term" value="F:phosphotransferase activity, for other substituted phosphate groups"/>
    <property type="evidence" value="ECO:0007669"/>
    <property type="project" value="InterPro"/>
</dbReference>
<keyword evidence="5" id="KW-1185">Reference proteome</keyword>
<evidence type="ECO:0000313" key="5">
    <source>
        <dbReference type="Proteomes" id="UP000289691"/>
    </source>
</evidence>
<dbReference type="InterPro" id="IPR000462">
    <property type="entry name" value="CDP-OH_P_trans"/>
</dbReference>
<reference evidence="4 5" key="1">
    <citation type="submission" date="2019-01" db="EMBL/GenBank/DDBJ databases">
        <title>Halorientalis sp. F13-25 a new haloarchaeum isolated from hypersaline water.</title>
        <authorList>
            <person name="Ana D.-V."/>
            <person name="Cristina S.-P."/>
            <person name="Antonio V."/>
        </authorList>
    </citation>
    <scope>NUCLEOTIDE SEQUENCE [LARGE SCALE GENOMIC DNA]</scope>
    <source>
        <strain evidence="4 5">F13-25</strain>
    </source>
</reference>
<accession>A0A498KW97</accession>
<dbReference type="GO" id="GO:0016020">
    <property type="term" value="C:membrane"/>
    <property type="evidence" value="ECO:0007669"/>
    <property type="project" value="InterPro"/>
</dbReference>
<feature type="transmembrane region" description="Helical" evidence="3">
    <location>
        <begin position="41"/>
        <end position="58"/>
    </location>
</feature>
<name>A0A498KW97_9EURY</name>
<gene>
    <name evidence="4" type="ORF">EAF64_15260</name>
</gene>
<dbReference type="Proteomes" id="UP000289691">
    <property type="component" value="Unassembled WGS sequence"/>
</dbReference>
<dbReference type="RefSeq" id="WP_129069841.1">
    <property type="nucleotide sequence ID" value="NZ_RDFA01000005.1"/>
</dbReference>
<keyword evidence="3" id="KW-0472">Membrane</keyword>
<organism evidence="4 5">
    <name type="scientific">Halorientalis pallida</name>
    <dbReference type="NCBI Taxonomy" id="2479928"/>
    <lineage>
        <taxon>Archaea</taxon>
        <taxon>Methanobacteriati</taxon>
        <taxon>Methanobacteriota</taxon>
        <taxon>Stenosarchaea group</taxon>
        <taxon>Halobacteria</taxon>
        <taxon>Halobacteriales</taxon>
        <taxon>Haloarculaceae</taxon>
        <taxon>Halorientalis</taxon>
    </lineage>
</organism>
<feature type="transmembrane region" description="Helical" evidence="3">
    <location>
        <begin position="122"/>
        <end position="141"/>
    </location>
</feature>
<dbReference type="AlphaFoldDB" id="A0A498KW97"/>
<dbReference type="Pfam" id="PF01066">
    <property type="entry name" value="CDP-OH_P_transf"/>
    <property type="match status" value="1"/>
</dbReference>
<dbReference type="GO" id="GO:0008654">
    <property type="term" value="P:phospholipid biosynthetic process"/>
    <property type="evidence" value="ECO:0007669"/>
    <property type="project" value="InterPro"/>
</dbReference>
<keyword evidence="3" id="KW-1133">Transmembrane helix</keyword>
<dbReference type="EMBL" id="RDFA01000005">
    <property type="protein sequence ID" value="RXK47989.1"/>
    <property type="molecule type" value="Genomic_DNA"/>
</dbReference>
<dbReference type="PROSITE" id="PS00379">
    <property type="entry name" value="CDP_ALCOHOL_P_TRANSF"/>
    <property type="match status" value="1"/>
</dbReference>
<evidence type="ECO:0000256" key="3">
    <source>
        <dbReference type="SAM" id="Phobius"/>
    </source>
</evidence>
<evidence type="ECO:0000313" key="4">
    <source>
        <dbReference type="EMBL" id="RXK47989.1"/>
    </source>
</evidence>
<feature type="transmembrane region" description="Helical" evidence="3">
    <location>
        <begin position="211"/>
        <end position="231"/>
    </location>
</feature>
<protein>
    <submittedName>
        <fullName evidence="4">Phosphatidylserine synthase</fullName>
    </submittedName>
</protein>
<dbReference type="OrthoDB" id="221913at2157"/>
<dbReference type="Gene3D" id="1.20.120.1760">
    <property type="match status" value="1"/>
</dbReference>
<comment type="similarity">
    <text evidence="2">Belongs to the CDP-alcohol phosphatidyltransferase class-I family.</text>
</comment>
<proteinExistence type="inferred from homology"/>
<evidence type="ECO:0000256" key="1">
    <source>
        <dbReference type="ARBA" id="ARBA00022679"/>
    </source>
</evidence>
<dbReference type="InterPro" id="IPR048254">
    <property type="entry name" value="CDP_ALCOHOL_P_TRANSF_CS"/>
</dbReference>
<dbReference type="InterPro" id="IPR043130">
    <property type="entry name" value="CDP-OH_PTrfase_TM_dom"/>
</dbReference>
<evidence type="ECO:0000256" key="2">
    <source>
        <dbReference type="RuleBase" id="RU003750"/>
    </source>
</evidence>